<dbReference type="EMBL" id="CP073653">
    <property type="protein sequence ID" value="QUN34415.1"/>
    <property type="molecule type" value="Genomic_DNA"/>
</dbReference>
<sequence length="142" mass="15943">MDDKNGTLNLLYFSMIFSIISLIAKIIYPIPTLGGILTNILNHTNLLETISYWFILITILIDFIAIVCIALYSANKVKSIINNFLGKYDYNYDDDELSSREILTLIGGGIFSIITLCVIVKYSIFLIIGLFILCTLFGGNKK</sequence>
<dbReference type="RefSeq" id="WP_077870015.1">
    <property type="nucleotide sequence ID" value="NZ_BKAK01000058.1"/>
</dbReference>
<keyword evidence="1" id="KW-1133">Transmembrane helix</keyword>
<dbReference type="AlphaFoldDB" id="A0AB74VDE4"/>
<feature type="transmembrane region" description="Helical" evidence="1">
    <location>
        <begin position="12"/>
        <end position="30"/>
    </location>
</feature>
<feature type="transmembrane region" description="Helical" evidence="1">
    <location>
        <begin position="50"/>
        <end position="72"/>
    </location>
</feature>
<accession>A0AB74VDE4</accession>
<feature type="transmembrane region" description="Helical" evidence="1">
    <location>
        <begin position="105"/>
        <end position="138"/>
    </location>
</feature>
<dbReference type="GeneID" id="66347097"/>
<evidence type="ECO:0000256" key="1">
    <source>
        <dbReference type="SAM" id="Phobius"/>
    </source>
</evidence>
<name>A0AB74VDE4_CLOBE</name>
<gene>
    <name evidence="2" type="ORF">KEC93_21200</name>
</gene>
<keyword evidence="3" id="KW-1185">Reference proteome</keyword>
<protein>
    <submittedName>
        <fullName evidence="2">Uncharacterized protein</fullName>
    </submittedName>
</protein>
<reference evidence="2" key="1">
    <citation type="submission" date="2021-04" db="EMBL/GenBank/DDBJ databases">
        <title>Complete genome sequence of the type strain Clostridium beijerinckii NRRL B-598.</title>
        <authorList>
            <person name="Sedlar K."/>
            <person name="Branska B."/>
            <person name="Bezdicek M."/>
            <person name="Nykrynova M."/>
            <person name="Lengerova M."/>
            <person name="Skutkova H."/>
            <person name="Patakova P."/>
        </authorList>
    </citation>
    <scope>NUCLEOTIDE SEQUENCE</scope>
    <source>
        <strain evidence="2">DSM 791</strain>
    </source>
</reference>
<keyword evidence="1" id="KW-0472">Membrane</keyword>
<proteinExistence type="predicted"/>
<keyword evidence="1" id="KW-0812">Transmembrane</keyword>
<organism evidence="2 3">
    <name type="scientific">Clostridium beijerinckii</name>
    <name type="common">Clostridium MP</name>
    <dbReference type="NCBI Taxonomy" id="1520"/>
    <lineage>
        <taxon>Bacteria</taxon>
        <taxon>Bacillati</taxon>
        <taxon>Bacillota</taxon>
        <taxon>Clostridia</taxon>
        <taxon>Eubacteriales</taxon>
        <taxon>Clostridiaceae</taxon>
        <taxon>Clostridium</taxon>
    </lineage>
</organism>
<dbReference type="Proteomes" id="UP000679373">
    <property type="component" value="Chromosome"/>
</dbReference>
<evidence type="ECO:0000313" key="2">
    <source>
        <dbReference type="EMBL" id="QUN34415.1"/>
    </source>
</evidence>
<evidence type="ECO:0000313" key="3">
    <source>
        <dbReference type="Proteomes" id="UP000679373"/>
    </source>
</evidence>